<evidence type="ECO:0000313" key="3">
    <source>
        <dbReference type="Proteomes" id="UP000679691"/>
    </source>
</evidence>
<dbReference type="Pfam" id="PF12706">
    <property type="entry name" value="Lactamase_B_2"/>
    <property type="match status" value="1"/>
</dbReference>
<dbReference type="AlphaFoldDB" id="A0A8T4HF32"/>
<dbReference type="CDD" id="cd06262">
    <property type="entry name" value="metallo-hydrolase-like_MBL-fold"/>
    <property type="match status" value="1"/>
</dbReference>
<dbReference type="SUPFAM" id="SSF56281">
    <property type="entry name" value="Metallo-hydrolase/oxidoreductase"/>
    <property type="match status" value="1"/>
</dbReference>
<dbReference type="SMART" id="SM00849">
    <property type="entry name" value="Lactamase_B"/>
    <property type="match status" value="1"/>
</dbReference>
<accession>A0A8T4HF32</accession>
<dbReference type="Proteomes" id="UP000679691">
    <property type="component" value="Unassembled WGS sequence"/>
</dbReference>
<dbReference type="GO" id="GO:0016787">
    <property type="term" value="F:hydrolase activity"/>
    <property type="evidence" value="ECO:0007669"/>
    <property type="project" value="UniProtKB-KW"/>
</dbReference>
<dbReference type="RefSeq" id="WP_353547441.1">
    <property type="nucleotide sequence ID" value="NZ_JAGKSB010000011.1"/>
</dbReference>
<dbReference type="InterPro" id="IPR036866">
    <property type="entry name" value="RibonucZ/Hydroxyglut_hydro"/>
</dbReference>
<dbReference type="NCBIfam" id="NF001911">
    <property type="entry name" value="PRK00685.1"/>
    <property type="match status" value="1"/>
</dbReference>
<dbReference type="InterPro" id="IPR050114">
    <property type="entry name" value="UPF0173_UPF0282_UlaG_hydrolase"/>
</dbReference>
<keyword evidence="3" id="KW-1185">Reference proteome</keyword>
<comment type="caution">
    <text evidence="2">The sequence shown here is derived from an EMBL/GenBank/DDBJ whole genome shotgun (WGS) entry which is preliminary data.</text>
</comment>
<gene>
    <name evidence="2" type="ORF">J5U18_10230</name>
</gene>
<feature type="domain" description="Metallo-beta-lactamase" evidence="1">
    <location>
        <begin position="6"/>
        <end position="191"/>
    </location>
</feature>
<sequence length="227" mass="24497">MKLTYYGHATLAFDFSGTQVLIDPFISYNKQAEGVAIETILPEYIFLTHGHMDHVADMAVIQKQANATVAAIVETAAWVGKQGVPAEKIIEFNLGGTLYLPFGEVKMVYALHSNATPDGAYGGNPVGFVFTVADKKIYVAGDTALTMEMKLLANLQLDYAILPIGGHYTMDVDDAILAADFIQCKEIIGVHYDTFPPIAIDKEQAQAKFKAAGLNLLLPAIGESIAL</sequence>
<organism evidence="2 3">
    <name type="scientific">Rhinopithecimicrobium faecis</name>
    <dbReference type="NCBI Taxonomy" id="2820698"/>
    <lineage>
        <taxon>Bacteria</taxon>
        <taxon>Pseudomonadati</taxon>
        <taxon>Bacteroidota</taxon>
        <taxon>Sphingobacteriia</taxon>
        <taxon>Sphingobacteriales</taxon>
        <taxon>Sphingobacteriaceae</taxon>
        <taxon>Rhinopithecimicrobium</taxon>
    </lineage>
</organism>
<dbReference type="PANTHER" id="PTHR43546:SF3">
    <property type="entry name" value="UPF0173 METAL-DEPENDENT HYDROLASE MJ1163"/>
    <property type="match status" value="1"/>
</dbReference>
<evidence type="ECO:0000313" key="2">
    <source>
        <dbReference type="EMBL" id="MBP3943937.1"/>
    </source>
</evidence>
<dbReference type="PANTHER" id="PTHR43546">
    <property type="entry name" value="UPF0173 METAL-DEPENDENT HYDROLASE MJ1163-RELATED"/>
    <property type="match status" value="1"/>
</dbReference>
<evidence type="ECO:0000259" key="1">
    <source>
        <dbReference type="SMART" id="SM00849"/>
    </source>
</evidence>
<keyword evidence="2" id="KW-0378">Hydrolase</keyword>
<dbReference type="InterPro" id="IPR001279">
    <property type="entry name" value="Metallo-B-lactamas"/>
</dbReference>
<proteinExistence type="predicted"/>
<protein>
    <submittedName>
        <fullName evidence="2">Metal-dependent hydrolase</fullName>
    </submittedName>
</protein>
<dbReference type="Gene3D" id="3.60.15.10">
    <property type="entry name" value="Ribonuclease Z/Hydroxyacylglutathione hydrolase-like"/>
    <property type="match status" value="1"/>
</dbReference>
<name>A0A8T4HF32_9SPHI</name>
<reference evidence="2" key="1">
    <citation type="submission" date="2021-03" db="EMBL/GenBank/DDBJ databases">
        <authorList>
            <person name="Lu T."/>
            <person name="Wang Q."/>
            <person name="Han X."/>
        </authorList>
    </citation>
    <scope>NUCLEOTIDE SEQUENCE</scope>
    <source>
        <strain evidence="2">WQ 2009</strain>
    </source>
</reference>
<dbReference type="EMBL" id="JAGKSB010000011">
    <property type="protein sequence ID" value="MBP3943937.1"/>
    <property type="molecule type" value="Genomic_DNA"/>
</dbReference>